<dbReference type="PANTHER" id="PTHR15065">
    <property type="entry name" value="INSULINOMA-ASSOCIATED 1"/>
    <property type="match status" value="1"/>
</dbReference>
<evidence type="ECO:0000256" key="10">
    <source>
        <dbReference type="SAM" id="MobiDB-lite"/>
    </source>
</evidence>
<sequence length="931" mass="102548">MERPVLAHGSPFRTPEADGGSRAAPSCRSRLPPKKPKVMRRLSFADEVTTSPVLGLRIKQEEPGCAPRAPAAPLGGFVCQLCGEEYPDPLGLAQHRCSRIVRVEYRCPDCAKVFSCPANLASHRRWHKPRPGAPAPGSEATKSAPPGHGTTKHPLVGTVTSKHPLLGHSLSPEGKENSGVPGDAPGIHEQPQRVPASPDHHLNGQNVDEPNSRFQRAHEQHPRMPATHEQQLRGQFNHDRRPRVPSSQEQFLRLSNSHSPRPRAPGNQVQHPRVPSCQPQYPRMPTTQDQHPGMPPTQCPRLPSNKLGVPGMQDQLNPKAESHGLHGSHDQRTKVPRCPTQNPSASERRGEAGAPTDRDPGAQDGSPWRGQGLGMSQGRGEGLWPLESSLRREQHGVQEMESSGSGQHPGNSQDAVRHVESAQTSGQGRKRLDSFQGSGHQLGRDGNFQQLDSSPVRVPGPESSQRGALEFQLLDRSPVRGQDTHSSTQVFQPLDNSPLRGQDRHSSPRAFQHLDSSPVREQSMESSTRDFQHLNSSPVRGQDTHSSTQVFQPLDNSPVRGQDRHSSTRGFQHLDSSSVTGQERHSSTQDFQHLNSSTVRGQDTHSSTQGFQPLDNSPVRGQERHSSPRDFQHLDSSPVREQSMDSSTRDFQHLDSSSVRGQGRHSSTRDFQRLDNSSVRGQDRHSSTRDFQSLDSSREREQHFGELGSSEHRTGQQGTSLSPVHHLDRTPGRELHSSPRGVELVEHPRGEDSSPPGPLAEERPERCPSHAEVKDEGRRAPLPPLEPEGFRAPLSPREPEECRVPPPPSSPERPGSDHLCPCCQKGPRRQTHLRKHRAGHAQPPHLCPPCGAHLPSADSRHQHRLWHAVRDELLLPLGLQGGPQGPQEILPCRHCPASFYSSSGLSRHLSKCHPLESRQGVLLQMPLRSGC</sequence>
<evidence type="ECO:0000256" key="9">
    <source>
        <dbReference type="PROSITE-ProRule" id="PRU00042"/>
    </source>
</evidence>
<feature type="compositionally biased region" description="Polar residues" evidence="10">
    <location>
        <begin position="568"/>
        <end position="581"/>
    </location>
</feature>
<dbReference type="PROSITE" id="PS00028">
    <property type="entry name" value="ZINC_FINGER_C2H2_1"/>
    <property type="match status" value="2"/>
</dbReference>
<evidence type="ECO:0000256" key="1">
    <source>
        <dbReference type="ARBA" id="ARBA00004123"/>
    </source>
</evidence>
<proteinExistence type="predicted"/>
<keyword evidence="8" id="KW-0539">Nucleus</keyword>
<dbReference type="SUPFAM" id="SSF57667">
    <property type="entry name" value="beta-beta-alpha zinc fingers"/>
    <property type="match status" value="1"/>
</dbReference>
<keyword evidence="3" id="KW-0677">Repeat</keyword>
<dbReference type="GO" id="GO:0017053">
    <property type="term" value="C:transcription repressor complex"/>
    <property type="evidence" value="ECO:0007669"/>
    <property type="project" value="TreeGrafter"/>
</dbReference>
<feature type="region of interest" description="Disordered" evidence="10">
    <location>
        <begin position="255"/>
        <end position="817"/>
    </location>
</feature>
<feature type="compositionally biased region" description="Basic and acidic residues" evidence="10">
    <location>
        <begin position="346"/>
        <end position="361"/>
    </location>
</feature>
<keyword evidence="2" id="KW-0479">Metal-binding</keyword>
<dbReference type="Proteomes" id="UP001066276">
    <property type="component" value="Chromosome 9"/>
</dbReference>
<accession>A0AAV7MIN2</accession>
<dbReference type="Gene3D" id="3.30.160.60">
    <property type="entry name" value="Classic Zinc Finger"/>
    <property type="match status" value="1"/>
</dbReference>
<feature type="region of interest" description="Disordered" evidence="10">
    <location>
        <begin position="1"/>
        <end position="35"/>
    </location>
</feature>
<dbReference type="InterPro" id="IPR036236">
    <property type="entry name" value="Znf_C2H2_sf"/>
</dbReference>
<dbReference type="GO" id="GO:0000978">
    <property type="term" value="F:RNA polymerase II cis-regulatory region sequence-specific DNA binding"/>
    <property type="evidence" value="ECO:0007669"/>
    <property type="project" value="TreeGrafter"/>
</dbReference>
<evidence type="ECO:0000256" key="6">
    <source>
        <dbReference type="ARBA" id="ARBA00023015"/>
    </source>
</evidence>
<dbReference type="InterPro" id="IPR013087">
    <property type="entry name" value="Znf_C2H2_type"/>
</dbReference>
<comment type="caution">
    <text evidence="12">The sequence shown here is derived from an EMBL/GenBank/DDBJ whole genome shotgun (WGS) entry which is preliminary data.</text>
</comment>
<dbReference type="GO" id="GO:0030182">
    <property type="term" value="P:neuron differentiation"/>
    <property type="evidence" value="ECO:0007669"/>
    <property type="project" value="TreeGrafter"/>
</dbReference>
<evidence type="ECO:0000259" key="11">
    <source>
        <dbReference type="PROSITE" id="PS50157"/>
    </source>
</evidence>
<dbReference type="InterPro" id="IPR042972">
    <property type="entry name" value="INSM1/2"/>
</dbReference>
<evidence type="ECO:0000256" key="4">
    <source>
        <dbReference type="ARBA" id="ARBA00022771"/>
    </source>
</evidence>
<feature type="compositionally biased region" description="Polar residues" evidence="10">
    <location>
        <begin position="400"/>
        <end position="414"/>
    </location>
</feature>
<evidence type="ECO:0000256" key="2">
    <source>
        <dbReference type="ARBA" id="ARBA00022723"/>
    </source>
</evidence>
<dbReference type="GO" id="GO:0001227">
    <property type="term" value="F:DNA-binding transcription repressor activity, RNA polymerase II-specific"/>
    <property type="evidence" value="ECO:0007669"/>
    <property type="project" value="TreeGrafter"/>
</dbReference>
<evidence type="ECO:0000256" key="5">
    <source>
        <dbReference type="ARBA" id="ARBA00022833"/>
    </source>
</evidence>
<dbReference type="GO" id="GO:0005634">
    <property type="term" value="C:nucleus"/>
    <property type="evidence" value="ECO:0007669"/>
    <property type="project" value="UniProtKB-SubCell"/>
</dbReference>
<feature type="compositionally biased region" description="Basic and acidic residues" evidence="10">
    <location>
        <begin position="389"/>
        <end position="398"/>
    </location>
</feature>
<gene>
    <name evidence="12" type="ORF">NDU88_000363</name>
</gene>
<feature type="domain" description="C2H2-type" evidence="11">
    <location>
        <begin position="890"/>
        <end position="918"/>
    </location>
</feature>
<dbReference type="PROSITE" id="PS50157">
    <property type="entry name" value="ZINC_FINGER_C2H2_2"/>
    <property type="match status" value="2"/>
</dbReference>
<feature type="compositionally biased region" description="Polar residues" evidence="10">
    <location>
        <begin position="533"/>
        <end position="555"/>
    </location>
</feature>
<protein>
    <recommendedName>
        <fullName evidence="11">C2H2-type domain-containing protein</fullName>
    </recommendedName>
</protein>
<evidence type="ECO:0000313" key="13">
    <source>
        <dbReference type="Proteomes" id="UP001066276"/>
    </source>
</evidence>
<dbReference type="SMART" id="SM00355">
    <property type="entry name" value="ZnF_C2H2"/>
    <property type="match status" value="5"/>
</dbReference>
<feature type="compositionally biased region" description="Polar residues" evidence="10">
    <location>
        <begin position="588"/>
        <end position="615"/>
    </location>
</feature>
<feature type="region of interest" description="Disordered" evidence="10">
    <location>
        <begin position="123"/>
        <end position="232"/>
    </location>
</feature>
<name>A0AAV7MIN2_PLEWA</name>
<evidence type="ECO:0000256" key="7">
    <source>
        <dbReference type="ARBA" id="ARBA00023163"/>
    </source>
</evidence>
<feature type="compositionally biased region" description="Basic and acidic residues" evidence="10">
    <location>
        <begin position="621"/>
        <end position="633"/>
    </location>
</feature>
<feature type="domain" description="C2H2-type" evidence="11">
    <location>
        <begin position="105"/>
        <end position="127"/>
    </location>
</feature>
<dbReference type="GO" id="GO:0008270">
    <property type="term" value="F:zinc ion binding"/>
    <property type="evidence" value="ECO:0007669"/>
    <property type="project" value="UniProtKB-KW"/>
</dbReference>
<feature type="compositionally biased region" description="Basic and acidic residues" evidence="10">
    <location>
        <begin position="725"/>
        <end position="752"/>
    </location>
</feature>
<feature type="compositionally biased region" description="Basic and acidic residues" evidence="10">
    <location>
        <begin position="320"/>
        <end position="333"/>
    </location>
</feature>
<comment type="subcellular location">
    <subcellularLocation>
        <location evidence="1">Nucleus</location>
    </subcellularLocation>
</comment>
<evidence type="ECO:0000256" key="3">
    <source>
        <dbReference type="ARBA" id="ARBA00022737"/>
    </source>
</evidence>
<reference evidence="12" key="1">
    <citation type="journal article" date="2022" name="bioRxiv">
        <title>Sequencing and chromosome-scale assembly of the giantPleurodeles waltlgenome.</title>
        <authorList>
            <person name="Brown T."/>
            <person name="Elewa A."/>
            <person name="Iarovenko S."/>
            <person name="Subramanian E."/>
            <person name="Araus A.J."/>
            <person name="Petzold A."/>
            <person name="Susuki M."/>
            <person name="Suzuki K.-i.T."/>
            <person name="Hayashi T."/>
            <person name="Toyoda A."/>
            <person name="Oliveira C."/>
            <person name="Osipova E."/>
            <person name="Leigh N.D."/>
            <person name="Simon A."/>
            <person name="Yun M.H."/>
        </authorList>
    </citation>
    <scope>NUCLEOTIDE SEQUENCE</scope>
    <source>
        <strain evidence="12">20211129_DDA</strain>
        <tissue evidence="12">Liver</tissue>
    </source>
</reference>
<organism evidence="12 13">
    <name type="scientific">Pleurodeles waltl</name>
    <name type="common">Iberian ribbed newt</name>
    <dbReference type="NCBI Taxonomy" id="8319"/>
    <lineage>
        <taxon>Eukaryota</taxon>
        <taxon>Metazoa</taxon>
        <taxon>Chordata</taxon>
        <taxon>Craniata</taxon>
        <taxon>Vertebrata</taxon>
        <taxon>Euteleostomi</taxon>
        <taxon>Amphibia</taxon>
        <taxon>Batrachia</taxon>
        <taxon>Caudata</taxon>
        <taxon>Salamandroidea</taxon>
        <taxon>Salamandridae</taxon>
        <taxon>Pleurodelinae</taxon>
        <taxon>Pleurodeles</taxon>
    </lineage>
</organism>
<keyword evidence="13" id="KW-1185">Reference proteome</keyword>
<feature type="compositionally biased region" description="Polar residues" evidence="10">
    <location>
        <begin position="484"/>
        <end position="495"/>
    </location>
</feature>
<feature type="compositionally biased region" description="Basic and acidic residues" evidence="10">
    <location>
        <begin position="696"/>
        <end position="714"/>
    </location>
</feature>
<evidence type="ECO:0000256" key="8">
    <source>
        <dbReference type="ARBA" id="ARBA00023242"/>
    </source>
</evidence>
<dbReference type="PANTHER" id="PTHR15065:SF6">
    <property type="entry name" value="INSULINOMA-ASSOCIATED PROTEIN 2"/>
    <property type="match status" value="1"/>
</dbReference>
<dbReference type="FunFam" id="3.30.160.60:FF:001329">
    <property type="entry name" value="INSM transcriptional repressor 1"/>
    <property type="match status" value="1"/>
</dbReference>
<feature type="compositionally biased region" description="Basic and acidic residues" evidence="10">
    <location>
        <begin position="760"/>
        <end position="779"/>
    </location>
</feature>
<keyword evidence="7" id="KW-0804">Transcription</keyword>
<dbReference type="GO" id="GO:0010564">
    <property type="term" value="P:regulation of cell cycle process"/>
    <property type="evidence" value="ECO:0007669"/>
    <property type="project" value="TreeGrafter"/>
</dbReference>
<feature type="compositionally biased region" description="Polar residues" evidence="10">
    <location>
        <begin position="203"/>
        <end position="214"/>
    </location>
</feature>
<feature type="compositionally biased region" description="Gly residues" evidence="10">
    <location>
        <begin position="371"/>
        <end position="381"/>
    </location>
</feature>
<keyword evidence="4 9" id="KW-0863">Zinc-finger</keyword>
<dbReference type="EMBL" id="JANPWB010000013">
    <property type="protein sequence ID" value="KAJ1102924.1"/>
    <property type="molecule type" value="Genomic_DNA"/>
</dbReference>
<keyword evidence="6" id="KW-0805">Transcription regulation</keyword>
<dbReference type="AlphaFoldDB" id="A0AAV7MIN2"/>
<evidence type="ECO:0000313" key="12">
    <source>
        <dbReference type="EMBL" id="KAJ1102924.1"/>
    </source>
</evidence>
<keyword evidence="5" id="KW-0862">Zinc</keyword>